<dbReference type="SUPFAM" id="SSF53850">
    <property type="entry name" value="Periplasmic binding protein-like II"/>
    <property type="match status" value="1"/>
</dbReference>
<comment type="caution">
    <text evidence="2">The sequence shown here is derived from an EMBL/GenBank/DDBJ whole genome shotgun (WGS) entry which is preliminary data.</text>
</comment>
<sequence>MLKTKARALLIVILLAAAAAACSEPGSGGPAREAEGEPAFSPYSRPIVLSIAMEVDPNYKSYTGETPASNPWIRAIRKELNVDVRIDWFATSENMEQRIDLAISGNALPDAMVVSRYQFSQMVEAGELADLTELYPKYASPAMKRILESAEKDAMRSATRYGRMLALPSANPEDFSMMWIRKDWLDRLGLEPPASMKELELVAKAFVEEDPDGNGRKDTIGIAAGASLYDAFHAGPGSFDLNPIFSAYQAYPGFWLRGEDGQPAYGSIQPETRNALAALQDLYAKGLIDREMGMRETEAEVVINGKAGIFFAPSFGGDWSIPEALKNNSRADWQAYALPLDAEGRFNAKVFRPTQSYVVVRKEYEHPEAVLKVVNMILRDSYKYGDIFKPLPHVLVPRDEIKVSVEAMRDVLAGRRDKADFKGMSEYAMLANDLETIRSVKRKPYASTGIVDWNTRDANFKRAYSLLVGGRNLLDPKVEKVQSGDHGLNALDPSWRRLLDEEKEVFTQIIMGDAPIEAFDRWVEEWKRQKDEAGEG</sequence>
<accession>A0A2N5NCK6</accession>
<organism evidence="2 3">
    <name type="scientific">Paenibacillus pasadenensis</name>
    <dbReference type="NCBI Taxonomy" id="217090"/>
    <lineage>
        <taxon>Bacteria</taxon>
        <taxon>Bacillati</taxon>
        <taxon>Bacillota</taxon>
        <taxon>Bacilli</taxon>
        <taxon>Bacillales</taxon>
        <taxon>Paenibacillaceae</taxon>
        <taxon>Paenibacillus</taxon>
    </lineage>
</organism>
<dbReference type="PANTHER" id="PTHR43649:SF12">
    <property type="entry name" value="DIACETYLCHITOBIOSE BINDING PROTEIN DASA"/>
    <property type="match status" value="1"/>
</dbReference>
<dbReference type="Pfam" id="PF01547">
    <property type="entry name" value="SBP_bac_1"/>
    <property type="match status" value="1"/>
</dbReference>
<dbReference type="InterPro" id="IPR050490">
    <property type="entry name" value="Bact_solute-bd_prot1"/>
</dbReference>
<dbReference type="AlphaFoldDB" id="A0A2N5NCK6"/>
<evidence type="ECO:0000256" key="1">
    <source>
        <dbReference type="SAM" id="SignalP"/>
    </source>
</evidence>
<evidence type="ECO:0000313" key="2">
    <source>
        <dbReference type="EMBL" id="PLT48087.1"/>
    </source>
</evidence>
<proteinExistence type="predicted"/>
<feature type="chain" id="PRO_5038632665" evidence="1">
    <location>
        <begin position="22"/>
        <end position="536"/>
    </location>
</feature>
<feature type="signal peptide" evidence="1">
    <location>
        <begin position="1"/>
        <end position="21"/>
    </location>
</feature>
<keyword evidence="1" id="KW-0732">Signal</keyword>
<dbReference type="PROSITE" id="PS51257">
    <property type="entry name" value="PROKAR_LIPOPROTEIN"/>
    <property type="match status" value="1"/>
</dbReference>
<protein>
    <submittedName>
        <fullName evidence="2">Putative sugar binding protein, ABC transport system</fullName>
    </submittedName>
</protein>
<dbReference type="RefSeq" id="WP_101807500.1">
    <property type="nucleotide sequence ID" value="NZ_NFEZ01000001.1"/>
</dbReference>
<name>A0A2N5NCK6_9BACL</name>
<dbReference type="EMBL" id="NFEZ01000001">
    <property type="protein sequence ID" value="PLT48087.1"/>
    <property type="molecule type" value="Genomic_DNA"/>
</dbReference>
<reference evidence="2 3" key="1">
    <citation type="submission" date="2017-05" db="EMBL/GenBank/DDBJ databases">
        <title>Functional genome analysis of Paenibacillus pasadenensis strain R16: insights on endophytic life style and antifungal activity.</title>
        <authorList>
            <person name="Passera A."/>
            <person name="Marcolungo L."/>
            <person name="Casati P."/>
            <person name="Brasca M."/>
            <person name="Quaglino F."/>
            <person name="Delledonne M."/>
        </authorList>
    </citation>
    <scope>NUCLEOTIDE SEQUENCE [LARGE SCALE GENOMIC DNA]</scope>
    <source>
        <strain evidence="2 3">R16</strain>
    </source>
</reference>
<dbReference type="PANTHER" id="PTHR43649">
    <property type="entry name" value="ARABINOSE-BINDING PROTEIN-RELATED"/>
    <property type="match status" value="1"/>
</dbReference>
<gene>
    <name evidence="2" type="ORF">B8V81_0219</name>
</gene>
<keyword evidence="3" id="KW-1185">Reference proteome</keyword>
<dbReference type="Proteomes" id="UP000234789">
    <property type="component" value="Unassembled WGS sequence"/>
</dbReference>
<dbReference type="InterPro" id="IPR006059">
    <property type="entry name" value="SBP"/>
</dbReference>
<dbReference type="Gene3D" id="3.40.190.10">
    <property type="entry name" value="Periplasmic binding protein-like II"/>
    <property type="match status" value="2"/>
</dbReference>
<evidence type="ECO:0000313" key="3">
    <source>
        <dbReference type="Proteomes" id="UP000234789"/>
    </source>
</evidence>